<dbReference type="EMBL" id="CABVLU010000002">
    <property type="protein sequence ID" value="VVT48555.1"/>
    <property type="molecule type" value="Genomic_DNA"/>
</dbReference>
<dbReference type="RefSeq" id="XP_031852447.1">
    <property type="nucleotide sequence ID" value="XM_031996556.1"/>
</dbReference>
<reference evidence="1 2" key="1">
    <citation type="submission" date="2019-09" db="EMBL/GenBank/DDBJ databases">
        <authorList>
            <person name="Brejova B."/>
        </authorList>
    </citation>
    <scope>NUCLEOTIDE SEQUENCE [LARGE SCALE GENOMIC DNA]</scope>
</reference>
<dbReference type="AlphaFoldDB" id="A0A5E8BGH3"/>
<dbReference type="Proteomes" id="UP000398389">
    <property type="component" value="Unassembled WGS sequence"/>
</dbReference>
<proteinExistence type="predicted"/>
<evidence type="ECO:0000313" key="1">
    <source>
        <dbReference type="EMBL" id="VVT48555.1"/>
    </source>
</evidence>
<name>A0A5E8BGH3_9ASCO</name>
<keyword evidence="2" id="KW-1185">Reference proteome</keyword>
<sequence length="95" mass="10668">MSVDINTEQLSEDYCLLTAELMREHSAIVEEMDATFTACAAWASVADTIDSLRHRNRLRDKVEWVQARSEAVSSIRSEIESCLAMIRSLLSAMGM</sequence>
<protein>
    <submittedName>
        <fullName evidence="1">Uncharacterized protein</fullName>
    </submittedName>
</protein>
<organism evidence="1 2">
    <name type="scientific">Magnusiomyces paraingens</name>
    <dbReference type="NCBI Taxonomy" id="2606893"/>
    <lineage>
        <taxon>Eukaryota</taxon>
        <taxon>Fungi</taxon>
        <taxon>Dikarya</taxon>
        <taxon>Ascomycota</taxon>
        <taxon>Saccharomycotina</taxon>
        <taxon>Dipodascomycetes</taxon>
        <taxon>Dipodascales</taxon>
        <taxon>Dipodascaceae</taxon>
        <taxon>Magnusiomyces</taxon>
    </lineage>
</organism>
<evidence type="ECO:0000313" key="2">
    <source>
        <dbReference type="Proteomes" id="UP000398389"/>
    </source>
</evidence>
<dbReference type="GeneID" id="43580656"/>
<accession>A0A5E8BGH3</accession>
<gene>
    <name evidence="1" type="ORF">SAPINGB_P001836</name>
</gene>